<dbReference type="GO" id="GO:0033214">
    <property type="term" value="P:siderophore-iron import into cell"/>
    <property type="evidence" value="ECO:0007669"/>
    <property type="project" value="TreeGrafter"/>
</dbReference>
<keyword evidence="4" id="KW-1003">Cell membrane</keyword>
<evidence type="ECO:0000313" key="10">
    <source>
        <dbReference type="Proteomes" id="UP000293865"/>
    </source>
</evidence>
<evidence type="ECO:0000256" key="3">
    <source>
        <dbReference type="ARBA" id="ARBA00022448"/>
    </source>
</evidence>
<feature type="transmembrane region" description="Helical" evidence="8">
    <location>
        <begin position="57"/>
        <end position="78"/>
    </location>
</feature>
<organism evidence="9 10">
    <name type="scientific">Agromyces albus</name>
    <dbReference type="NCBI Taxonomy" id="205332"/>
    <lineage>
        <taxon>Bacteria</taxon>
        <taxon>Bacillati</taxon>
        <taxon>Actinomycetota</taxon>
        <taxon>Actinomycetes</taxon>
        <taxon>Micrococcales</taxon>
        <taxon>Microbacteriaceae</taxon>
        <taxon>Agromyces</taxon>
    </lineage>
</organism>
<dbReference type="InterPro" id="IPR037294">
    <property type="entry name" value="ABC_BtuC-like"/>
</dbReference>
<keyword evidence="10" id="KW-1185">Reference proteome</keyword>
<feature type="transmembrane region" description="Helical" evidence="8">
    <location>
        <begin position="85"/>
        <end position="106"/>
    </location>
</feature>
<evidence type="ECO:0000256" key="4">
    <source>
        <dbReference type="ARBA" id="ARBA00022475"/>
    </source>
</evidence>
<evidence type="ECO:0000256" key="8">
    <source>
        <dbReference type="SAM" id="Phobius"/>
    </source>
</evidence>
<evidence type="ECO:0000256" key="2">
    <source>
        <dbReference type="ARBA" id="ARBA00007935"/>
    </source>
</evidence>
<gene>
    <name evidence="9" type="ORF">ESP51_10140</name>
</gene>
<feature type="transmembrane region" description="Helical" evidence="8">
    <location>
        <begin position="169"/>
        <end position="188"/>
    </location>
</feature>
<keyword evidence="7 8" id="KW-0472">Membrane</keyword>
<evidence type="ECO:0000313" key="9">
    <source>
        <dbReference type="EMBL" id="RXZ70249.1"/>
    </source>
</evidence>
<feature type="transmembrane region" description="Helical" evidence="8">
    <location>
        <begin position="258"/>
        <end position="282"/>
    </location>
</feature>
<evidence type="ECO:0000256" key="7">
    <source>
        <dbReference type="ARBA" id="ARBA00023136"/>
    </source>
</evidence>
<accession>A0A4Q2KYZ2</accession>
<dbReference type="SUPFAM" id="SSF81345">
    <property type="entry name" value="ABC transporter involved in vitamin B12 uptake, BtuC"/>
    <property type="match status" value="1"/>
</dbReference>
<keyword evidence="6 8" id="KW-1133">Transmembrane helix</keyword>
<dbReference type="GO" id="GO:0005886">
    <property type="term" value="C:plasma membrane"/>
    <property type="evidence" value="ECO:0007669"/>
    <property type="project" value="UniProtKB-SubCell"/>
</dbReference>
<feature type="transmembrane region" description="Helical" evidence="8">
    <location>
        <begin position="322"/>
        <end position="344"/>
    </location>
</feature>
<evidence type="ECO:0000256" key="1">
    <source>
        <dbReference type="ARBA" id="ARBA00004651"/>
    </source>
</evidence>
<keyword evidence="5 8" id="KW-0812">Transmembrane</keyword>
<dbReference type="Pfam" id="PF01032">
    <property type="entry name" value="FecCD"/>
    <property type="match status" value="1"/>
</dbReference>
<dbReference type="CDD" id="cd06550">
    <property type="entry name" value="TM_ABC_iron-siderophores_like"/>
    <property type="match status" value="1"/>
</dbReference>
<name>A0A4Q2KYZ2_9MICO</name>
<keyword evidence="3" id="KW-0813">Transport</keyword>
<sequence length="353" mass="35370">MTTLTRVAAPTDSGRGAWAAGHRAERARVVLICSVLAALALALFMVSMMLGSYFLNLWQVVTGALGVSTEPSAVFVVRELRLPRALAAILVGFALGVSGTLFQRLLGNPLASPDILGVSSGAGAAAVAGIVFFGLAGLSLAAVAVVGATATAAAMMLIAARGGLSGYRFILVGIGLAAMLGSAGSWILSRAEVADAREATTWLIGSVGMAEPAELTVLAIGIAALLPCVSLLTRRLRALELGDDSARSLGASPMRDRIIVMSAASVLVALATAASGPIAFVALMAGPIAAAAIGRGQSVIASGLVGVLIVQVADIAAQHALPVPLSTGVVTGFIGAPYIVWLIVGGNRKETAG</sequence>
<dbReference type="PANTHER" id="PTHR30472:SF24">
    <property type="entry name" value="FERRIC ENTEROBACTIN TRANSPORT SYSTEM PERMEASE PROTEIN FEPG"/>
    <property type="match status" value="1"/>
</dbReference>
<dbReference type="InterPro" id="IPR000522">
    <property type="entry name" value="ABC_transptr_permease_BtuC"/>
</dbReference>
<dbReference type="RefSeq" id="WP_129520790.1">
    <property type="nucleotide sequence ID" value="NZ_SDPN01000016.1"/>
</dbReference>
<comment type="caution">
    <text evidence="9">The sequence shown here is derived from an EMBL/GenBank/DDBJ whole genome shotgun (WGS) entry which is preliminary data.</text>
</comment>
<evidence type="ECO:0000256" key="5">
    <source>
        <dbReference type="ARBA" id="ARBA00022692"/>
    </source>
</evidence>
<dbReference type="AlphaFoldDB" id="A0A4Q2KYZ2"/>
<feature type="transmembrane region" description="Helical" evidence="8">
    <location>
        <begin position="288"/>
        <end position="310"/>
    </location>
</feature>
<dbReference type="GO" id="GO:0022857">
    <property type="term" value="F:transmembrane transporter activity"/>
    <property type="evidence" value="ECO:0007669"/>
    <property type="project" value="InterPro"/>
</dbReference>
<dbReference type="OrthoDB" id="4455417at2"/>
<dbReference type="PANTHER" id="PTHR30472">
    <property type="entry name" value="FERRIC ENTEROBACTIN TRANSPORT SYSTEM PERMEASE PROTEIN"/>
    <property type="match status" value="1"/>
</dbReference>
<dbReference type="EMBL" id="SDPN01000016">
    <property type="protein sequence ID" value="RXZ70249.1"/>
    <property type="molecule type" value="Genomic_DNA"/>
</dbReference>
<comment type="subcellular location">
    <subcellularLocation>
        <location evidence="1">Cell membrane</location>
        <topology evidence="1">Multi-pass membrane protein</topology>
    </subcellularLocation>
</comment>
<feature type="transmembrane region" description="Helical" evidence="8">
    <location>
        <begin position="215"/>
        <end position="237"/>
    </location>
</feature>
<dbReference type="Proteomes" id="UP000293865">
    <property type="component" value="Unassembled WGS sequence"/>
</dbReference>
<feature type="transmembrane region" description="Helical" evidence="8">
    <location>
        <begin position="126"/>
        <end position="157"/>
    </location>
</feature>
<proteinExistence type="inferred from homology"/>
<dbReference type="Gene3D" id="1.10.3470.10">
    <property type="entry name" value="ABC transporter involved in vitamin B12 uptake, BtuC"/>
    <property type="match status" value="1"/>
</dbReference>
<feature type="transmembrane region" description="Helical" evidence="8">
    <location>
        <begin position="29"/>
        <end position="51"/>
    </location>
</feature>
<evidence type="ECO:0000256" key="6">
    <source>
        <dbReference type="ARBA" id="ARBA00022989"/>
    </source>
</evidence>
<protein>
    <submittedName>
        <fullName evidence="9">Iron ABC transporter permease</fullName>
    </submittedName>
</protein>
<reference evidence="9 10" key="1">
    <citation type="submission" date="2019-01" db="EMBL/GenBank/DDBJ databases">
        <title>Agromyces.</title>
        <authorList>
            <person name="Li J."/>
        </authorList>
    </citation>
    <scope>NUCLEOTIDE SEQUENCE [LARGE SCALE GENOMIC DNA]</scope>
    <source>
        <strain evidence="9 10">DSM 15934</strain>
    </source>
</reference>
<comment type="similarity">
    <text evidence="2">Belongs to the binding-protein-dependent transport system permease family. FecCD subfamily.</text>
</comment>